<evidence type="ECO:0000313" key="3">
    <source>
        <dbReference type="Proteomes" id="UP000201613"/>
    </source>
</evidence>
<dbReference type="AlphaFoldDB" id="A0A238LL44"/>
<reference evidence="3" key="1">
    <citation type="submission" date="2017-05" db="EMBL/GenBank/DDBJ databases">
        <authorList>
            <person name="Rodrigo-Torres L."/>
            <person name="Arahal R. D."/>
            <person name="Lucena T."/>
        </authorList>
    </citation>
    <scope>NUCLEOTIDE SEQUENCE [LARGE SCALE GENOMIC DNA]</scope>
    <source>
        <strain evidence="3">CECT 8899</strain>
    </source>
</reference>
<sequence>MMHHGFFTLLMTAAVASASGTAAQQSSTIDEQLAQNIDLRDARFGACFRLPICEVDGLRILAWHRHSDWEDWHAAFLHWDPIDGIGVLEGGQDDEIDYNERIIIEFPHQQNVYGIWLSDLFINEGKHYAANATANETQVIADSAEIAGFEFRLNGNVERRLSVSGNLDLPDFSFNQRVAPDVFSEGGDLRQRLVFRDGEILVLSASLNSRGDRQLLSTVPVTELDPEKQGLFAGQDGVEYDISALMSDGLEFMLEDDNHRNIDRINAILEDQTMLMQISSEARIARTTGSIPNGEVLASWDEPVAATSVMFHALAGTSNDFSIAGIMISGASQ</sequence>
<feature type="signal peptide" evidence="1">
    <location>
        <begin position="1"/>
        <end position="18"/>
    </location>
</feature>
<dbReference type="Proteomes" id="UP000201613">
    <property type="component" value="Unassembled WGS sequence"/>
</dbReference>
<gene>
    <name evidence="2" type="ORF">LOM8899_04537</name>
</gene>
<evidence type="ECO:0000313" key="2">
    <source>
        <dbReference type="EMBL" id="SMY10362.1"/>
    </source>
</evidence>
<dbReference type="EMBL" id="FXZK01000029">
    <property type="protein sequence ID" value="SMY10362.1"/>
    <property type="molecule type" value="Genomic_DNA"/>
</dbReference>
<keyword evidence="3" id="KW-1185">Reference proteome</keyword>
<keyword evidence="1" id="KW-0732">Signal</keyword>
<protein>
    <submittedName>
        <fullName evidence="2">Uncharacterized protein</fullName>
    </submittedName>
</protein>
<name>A0A238LL44_9RHOB</name>
<feature type="chain" id="PRO_5012330835" evidence="1">
    <location>
        <begin position="19"/>
        <end position="333"/>
    </location>
</feature>
<proteinExistence type="predicted"/>
<accession>A0A238LL44</accession>
<dbReference type="OrthoDB" id="7866901at2"/>
<dbReference type="RefSeq" id="WP_093994486.1">
    <property type="nucleotide sequence ID" value="NZ_FXZK01000029.1"/>
</dbReference>
<evidence type="ECO:0000256" key="1">
    <source>
        <dbReference type="SAM" id="SignalP"/>
    </source>
</evidence>
<organism evidence="2 3">
    <name type="scientific">Flavimaricola marinus</name>
    <dbReference type="NCBI Taxonomy" id="1819565"/>
    <lineage>
        <taxon>Bacteria</taxon>
        <taxon>Pseudomonadati</taxon>
        <taxon>Pseudomonadota</taxon>
        <taxon>Alphaproteobacteria</taxon>
        <taxon>Rhodobacterales</taxon>
        <taxon>Paracoccaceae</taxon>
        <taxon>Flavimaricola</taxon>
    </lineage>
</organism>